<keyword evidence="3" id="KW-1185">Reference proteome</keyword>
<protein>
    <submittedName>
        <fullName evidence="2">Uncharacterized protein</fullName>
    </submittedName>
</protein>
<proteinExistence type="predicted"/>
<reference evidence="2 3" key="1">
    <citation type="submission" date="2017-04" db="EMBL/GenBank/DDBJ databases">
        <authorList>
            <person name="Afonso C.L."/>
            <person name="Miller P.J."/>
            <person name="Scott M.A."/>
            <person name="Spackman E."/>
            <person name="Goraichik I."/>
            <person name="Dimitrov K.M."/>
            <person name="Suarez D.L."/>
            <person name="Swayne D.E."/>
        </authorList>
    </citation>
    <scope>NUCLEOTIDE SEQUENCE [LARGE SCALE GENOMIC DNA]</scope>
    <source>
        <strain evidence="2 3">KR-140</strain>
    </source>
</reference>
<keyword evidence="1" id="KW-1133">Transmembrane helix</keyword>
<evidence type="ECO:0000313" key="3">
    <source>
        <dbReference type="Proteomes" id="UP000192582"/>
    </source>
</evidence>
<gene>
    <name evidence="2" type="ORF">SAMN00790413_06456</name>
</gene>
<feature type="transmembrane region" description="Helical" evidence="1">
    <location>
        <begin position="6"/>
        <end position="23"/>
    </location>
</feature>
<dbReference type="EMBL" id="FWWU01000010">
    <property type="protein sequence ID" value="SMB97257.1"/>
    <property type="molecule type" value="Genomic_DNA"/>
</dbReference>
<name>A0A1W1VV57_9DEIO</name>
<organism evidence="2 3">
    <name type="scientific">Deinococcus hopiensis KR-140</name>
    <dbReference type="NCBI Taxonomy" id="695939"/>
    <lineage>
        <taxon>Bacteria</taxon>
        <taxon>Thermotogati</taxon>
        <taxon>Deinococcota</taxon>
        <taxon>Deinococci</taxon>
        <taxon>Deinococcales</taxon>
        <taxon>Deinococcaceae</taxon>
        <taxon>Deinococcus</taxon>
    </lineage>
</organism>
<dbReference type="AlphaFoldDB" id="A0A1W1VV57"/>
<accession>A0A1W1VV57</accession>
<dbReference type="Proteomes" id="UP000192582">
    <property type="component" value="Unassembled WGS sequence"/>
</dbReference>
<feature type="transmembrane region" description="Helical" evidence="1">
    <location>
        <begin position="53"/>
        <end position="72"/>
    </location>
</feature>
<evidence type="ECO:0000313" key="2">
    <source>
        <dbReference type="EMBL" id="SMB97257.1"/>
    </source>
</evidence>
<evidence type="ECO:0000256" key="1">
    <source>
        <dbReference type="SAM" id="Phobius"/>
    </source>
</evidence>
<sequence length="83" mass="8978">MLQILSLPLLFSILGAGYVSLNDEQRRPQALLAMVLFQVVGSIAYTWQPGLALFALLTLHAAVAAALMTYHAQSRPLLAPSKD</sequence>
<keyword evidence="1" id="KW-0472">Membrane</keyword>
<keyword evidence="1" id="KW-0812">Transmembrane</keyword>